<feature type="region of interest" description="Disordered" evidence="1">
    <location>
        <begin position="39"/>
        <end position="74"/>
    </location>
</feature>
<sequence length="74" mass="7947">MHRGSPSPAQELPMGPYSARLPTLTGILSHLIETGKQHSRTLVSAAQGTSDNKDSLLSREILESESKDRGESST</sequence>
<organism evidence="2 3">
    <name type="scientific">Claviceps pusilla</name>
    <dbReference type="NCBI Taxonomy" id="123648"/>
    <lineage>
        <taxon>Eukaryota</taxon>
        <taxon>Fungi</taxon>
        <taxon>Dikarya</taxon>
        <taxon>Ascomycota</taxon>
        <taxon>Pezizomycotina</taxon>
        <taxon>Sordariomycetes</taxon>
        <taxon>Hypocreomycetidae</taxon>
        <taxon>Hypocreales</taxon>
        <taxon>Clavicipitaceae</taxon>
        <taxon>Claviceps</taxon>
    </lineage>
</organism>
<feature type="compositionally biased region" description="Polar residues" evidence="1">
    <location>
        <begin position="40"/>
        <end position="50"/>
    </location>
</feature>
<accession>A0A9P7NDJ6</accession>
<evidence type="ECO:0000256" key="1">
    <source>
        <dbReference type="SAM" id="MobiDB-lite"/>
    </source>
</evidence>
<dbReference type="Proteomes" id="UP000748025">
    <property type="component" value="Unassembled WGS sequence"/>
</dbReference>
<feature type="compositionally biased region" description="Basic and acidic residues" evidence="1">
    <location>
        <begin position="51"/>
        <end position="74"/>
    </location>
</feature>
<reference evidence="2" key="1">
    <citation type="journal article" date="2020" name="bioRxiv">
        <title>Whole genome comparisons of ergot fungi reveals the divergence and evolution of species within the genus Claviceps are the result of varying mechanisms driving genome evolution and host range expansion.</title>
        <authorList>
            <person name="Wyka S.A."/>
            <person name="Mondo S.J."/>
            <person name="Liu M."/>
            <person name="Dettman J."/>
            <person name="Nalam V."/>
            <person name="Broders K.D."/>
        </authorList>
    </citation>
    <scope>NUCLEOTIDE SEQUENCE</scope>
    <source>
        <strain evidence="2">CCC 602</strain>
    </source>
</reference>
<evidence type="ECO:0000313" key="3">
    <source>
        <dbReference type="Proteomes" id="UP000748025"/>
    </source>
</evidence>
<dbReference type="AlphaFoldDB" id="A0A9P7NDJ6"/>
<comment type="caution">
    <text evidence="2">The sequence shown here is derived from an EMBL/GenBank/DDBJ whole genome shotgun (WGS) entry which is preliminary data.</text>
</comment>
<keyword evidence="3" id="KW-1185">Reference proteome</keyword>
<dbReference type="EMBL" id="SRPW01000474">
    <property type="protein sequence ID" value="KAG6014285.1"/>
    <property type="molecule type" value="Genomic_DNA"/>
</dbReference>
<name>A0A9P7NDJ6_9HYPO</name>
<evidence type="ECO:0000313" key="2">
    <source>
        <dbReference type="EMBL" id="KAG6014285.1"/>
    </source>
</evidence>
<proteinExistence type="predicted"/>
<gene>
    <name evidence="2" type="ORF">E4U43_006729</name>
</gene>
<protein>
    <submittedName>
        <fullName evidence="2">Uncharacterized protein</fullName>
    </submittedName>
</protein>